<proteinExistence type="predicted"/>
<dbReference type="GO" id="GO:0004439">
    <property type="term" value="F:phosphatidylinositol-4,5-bisphosphate 5-phosphatase activity"/>
    <property type="evidence" value="ECO:0007669"/>
    <property type="project" value="TreeGrafter"/>
</dbReference>
<dbReference type="Gene3D" id="3.60.10.10">
    <property type="entry name" value="Endonuclease/exonuclease/phosphatase"/>
    <property type="match status" value="1"/>
</dbReference>
<dbReference type="PANTHER" id="PTHR11200">
    <property type="entry name" value="INOSITOL 5-PHOSPHATASE"/>
    <property type="match status" value="1"/>
</dbReference>
<feature type="region of interest" description="Disordered" evidence="1">
    <location>
        <begin position="198"/>
        <end position="227"/>
    </location>
</feature>
<comment type="caution">
    <text evidence="4">The sequence shown here is derived from an EMBL/GenBank/DDBJ whole genome shotgun (WGS) entry which is preliminary data.</text>
</comment>
<evidence type="ECO:0000313" key="4">
    <source>
        <dbReference type="EMBL" id="GAD97364.1"/>
    </source>
</evidence>
<keyword evidence="2" id="KW-0812">Transmembrane</keyword>
<dbReference type="InParanoid" id="V5FI12"/>
<gene>
    <name evidence="4" type="ORF">PVAR5_6039</name>
</gene>
<keyword evidence="2" id="KW-0472">Membrane</keyword>
<dbReference type="InterPro" id="IPR046985">
    <property type="entry name" value="IP5"/>
</dbReference>
<protein>
    <submittedName>
        <fullName evidence="4">Inositol 5-phosphatase, putative</fullName>
    </submittedName>
</protein>
<dbReference type="GO" id="GO:0046856">
    <property type="term" value="P:phosphatidylinositol dephosphorylation"/>
    <property type="evidence" value="ECO:0007669"/>
    <property type="project" value="InterPro"/>
</dbReference>
<evidence type="ECO:0000256" key="1">
    <source>
        <dbReference type="SAM" id="MobiDB-lite"/>
    </source>
</evidence>
<dbReference type="InterPro" id="IPR000300">
    <property type="entry name" value="IPPc"/>
</dbReference>
<keyword evidence="5" id="KW-1185">Reference proteome</keyword>
<evidence type="ECO:0000259" key="3">
    <source>
        <dbReference type="SMART" id="SM00128"/>
    </source>
</evidence>
<dbReference type="Proteomes" id="UP000018001">
    <property type="component" value="Unassembled WGS sequence"/>
</dbReference>
<dbReference type="PANTHER" id="PTHR11200:SF286">
    <property type="entry name" value="5-PHOSPHATASE, PUTATIVE (AFU_ORTHOLOGUE AFUA_5G07600)-RELATED"/>
    <property type="match status" value="1"/>
</dbReference>
<sequence>MDRFINLYIFTFNCARLLIDTDFVAEHFFHALPQSARDGDNEQSIYDAPEIIVLSLQEIAPLAYAFLGGSFLSAYFDAFRRALDLAVSKQWGSEVEYVEFTRENSGMTAMMVFVRSDAADQISWTEMAQVGVGFLEMGNKGAVGTRLGYTVEGGQNETVDLTFVAAHLAPMEEEYERRNEDWKSIVERLVFANKKEMRRRNRASGGDREENIALLSNDNSSDESASHSGIFAPRSHLFFAGDLNYRTSDTMPLKDDHRRFPQPTADVDSPRHFSHLLKNDQLTRELQKRKTLHGLSEEPVTFPPTYKYSALACLEARLGNQQEWKWSKHRWPSWCDRILYLDLPSWMKERGRVQPHVYNSLPLFPTSDHRAVALSVSVPLEPIPGPSDISQSDDVRLLPPFQLDPNWESRRAAARNKELIVGFFAYLSTTWEGLGLLLATGIGAVGGWLVLSSILEG</sequence>
<accession>V5FI12</accession>
<dbReference type="SMART" id="SM00128">
    <property type="entry name" value="IPPc"/>
    <property type="match status" value="1"/>
</dbReference>
<dbReference type="FunCoup" id="V5FI12">
    <property type="interactions" value="93"/>
</dbReference>
<name>V5FI12_BYSSN</name>
<organism evidence="4 5">
    <name type="scientific">Byssochlamys spectabilis (strain No. 5 / NBRC 109023)</name>
    <name type="common">Paecilomyces variotii</name>
    <dbReference type="NCBI Taxonomy" id="1356009"/>
    <lineage>
        <taxon>Eukaryota</taxon>
        <taxon>Fungi</taxon>
        <taxon>Dikarya</taxon>
        <taxon>Ascomycota</taxon>
        <taxon>Pezizomycotina</taxon>
        <taxon>Eurotiomycetes</taxon>
        <taxon>Eurotiomycetidae</taxon>
        <taxon>Eurotiales</taxon>
        <taxon>Thermoascaceae</taxon>
        <taxon>Paecilomyces</taxon>
    </lineage>
</organism>
<dbReference type="EMBL" id="BAUL01000197">
    <property type="protein sequence ID" value="GAD97364.1"/>
    <property type="molecule type" value="Genomic_DNA"/>
</dbReference>
<dbReference type="HOGENOM" id="CLU_025224_1_1_1"/>
<reference evidence="5" key="1">
    <citation type="journal article" date="2014" name="Genome Announc.">
        <title>Draft genome sequence of the formaldehyde-resistant fungus Byssochlamys spectabilis No. 5 (anamorph Paecilomyces variotii No. 5) (NBRC109023).</title>
        <authorList>
            <person name="Oka T."/>
            <person name="Ekino K."/>
            <person name="Fukuda K."/>
            <person name="Nomura Y."/>
        </authorList>
    </citation>
    <scope>NUCLEOTIDE SEQUENCE [LARGE SCALE GENOMIC DNA]</scope>
    <source>
        <strain evidence="5">No. 5 / NBRC 109023</strain>
    </source>
</reference>
<evidence type="ECO:0000313" key="5">
    <source>
        <dbReference type="Proteomes" id="UP000018001"/>
    </source>
</evidence>
<feature type="compositionally biased region" description="Polar residues" evidence="1">
    <location>
        <begin position="214"/>
        <end position="227"/>
    </location>
</feature>
<dbReference type="Pfam" id="PF22669">
    <property type="entry name" value="Exo_endo_phos2"/>
    <property type="match status" value="1"/>
</dbReference>
<dbReference type="OrthoDB" id="62798at2759"/>
<dbReference type="SUPFAM" id="SSF56219">
    <property type="entry name" value="DNase I-like"/>
    <property type="match status" value="1"/>
</dbReference>
<dbReference type="AlphaFoldDB" id="V5FI12"/>
<dbReference type="InterPro" id="IPR036691">
    <property type="entry name" value="Endo/exonu/phosph_ase_sf"/>
</dbReference>
<feature type="transmembrane region" description="Helical" evidence="2">
    <location>
        <begin position="434"/>
        <end position="455"/>
    </location>
</feature>
<keyword evidence="2" id="KW-1133">Transmembrane helix</keyword>
<feature type="domain" description="Inositol polyphosphate-related phosphatase" evidence="3">
    <location>
        <begin position="3"/>
        <end position="384"/>
    </location>
</feature>
<dbReference type="eggNOG" id="KOG0566">
    <property type="taxonomic scope" value="Eukaryota"/>
</dbReference>
<evidence type="ECO:0000256" key="2">
    <source>
        <dbReference type="SAM" id="Phobius"/>
    </source>
</evidence>